<dbReference type="AlphaFoldDB" id="B0CW61"/>
<dbReference type="EMBL" id="DS547093">
    <property type="protein sequence ID" value="EDR13454.1"/>
    <property type="molecule type" value="Genomic_DNA"/>
</dbReference>
<dbReference type="RefSeq" id="XP_001875952.1">
    <property type="nucleotide sequence ID" value="XM_001875917.1"/>
</dbReference>
<reference evidence="2 3" key="1">
    <citation type="journal article" date="2008" name="Nature">
        <title>The genome of Laccaria bicolor provides insights into mycorrhizal symbiosis.</title>
        <authorList>
            <person name="Martin F."/>
            <person name="Aerts A."/>
            <person name="Ahren D."/>
            <person name="Brun A."/>
            <person name="Danchin E.G.J."/>
            <person name="Duchaussoy F."/>
            <person name="Gibon J."/>
            <person name="Kohler A."/>
            <person name="Lindquist E."/>
            <person name="Pereda V."/>
            <person name="Salamov A."/>
            <person name="Shapiro H.J."/>
            <person name="Wuyts J."/>
            <person name="Blaudez D."/>
            <person name="Buee M."/>
            <person name="Brokstein P."/>
            <person name="Canbaeck B."/>
            <person name="Cohen D."/>
            <person name="Courty P.E."/>
            <person name="Coutinho P.M."/>
            <person name="Delaruelle C."/>
            <person name="Detter J.C."/>
            <person name="Deveau A."/>
            <person name="DiFazio S."/>
            <person name="Duplessis S."/>
            <person name="Fraissinet-Tachet L."/>
            <person name="Lucic E."/>
            <person name="Frey-Klett P."/>
            <person name="Fourrey C."/>
            <person name="Feussner I."/>
            <person name="Gay G."/>
            <person name="Grimwood J."/>
            <person name="Hoegger P.J."/>
            <person name="Jain P."/>
            <person name="Kilaru S."/>
            <person name="Labbe J."/>
            <person name="Lin Y.C."/>
            <person name="Legue V."/>
            <person name="Le Tacon F."/>
            <person name="Marmeisse R."/>
            <person name="Melayah D."/>
            <person name="Montanini B."/>
            <person name="Muratet M."/>
            <person name="Nehls U."/>
            <person name="Niculita-Hirzel H."/>
            <person name="Oudot-Le Secq M.P."/>
            <person name="Peter M."/>
            <person name="Quesneville H."/>
            <person name="Rajashekar B."/>
            <person name="Reich M."/>
            <person name="Rouhier N."/>
            <person name="Schmutz J."/>
            <person name="Yin T."/>
            <person name="Chalot M."/>
            <person name="Henrissat B."/>
            <person name="Kuees U."/>
            <person name="Lucas S."/>
            <person name="Van de Peer Y."/>
            <person name="Podila G.K."/>
            <person name="Polle A."/>
            <person name="Pukkila P.J."/>
            <person name="Richardson P.M."/>
            <person name="Rouze P."/>
            <person name="Sanders I.R."/>
            <person name="Stajich J.E."/>
            <person name="Tunlid A."/>
            <person name="Tuskan G."/>
            <person name="Grigoriev I.V."/>
        </authorList>
    </citation>
    <scope>NUCLEOTIDE SEQUENCE [LARGE SCALE GENOMIC DNA]</scope>
    <source>
        <strain evidence="3">S238N-H82 / ATCC MYA-4686</strain>
    </source>
</reference>
<evidence type="ECO:0000256" key="1">
    <source>
        <dbReference type="SAM" id="MobiDB-lite"/>
    </source>
</evidence>
<proteinExistence type="predicted"/>
<accession>B0CW61</accession>
<evidence type="ECO:0000313" key="2">
    <source>
        <dbReference type="EMBL" id="EDR13454.1"/>
    </source>
</evidence>
<dbReference type="Proteomes" id="UP000001194">
    <property type="component" value="Unassembled WGS sequence"/>
</dbReference>
<evidence type="ECO:0000313" key="3">
    <source>
        <dbReference type="Proteomes" id="UP000001194"/>
    </source>
</evidence>
<dbReference type="OrthoDB" id="3232711at2759"/>
<name>B0CW61_LACBS</name>
<dbReference type="KEGG" id="lbc:LACBIDRAFT_308392"/>
<protein>
    <submittedName>
        <fullName evidence="2">Predicted protein</fullName>
    </submittedName>
</protein>
<dbReference type="InParanoid" id="B0CW61"/>
<feature type="region of interest" description="Disordered" evidence="1">
    <location>
        <begin position="140"/>
        <end position="159"/>
    </location>
</feature>
<keyword evidence="3" id="KW-1185">Reference proteome</keyword>
<organism evidence="3">
    <name type="scientific">Laccaria bicolor (strain S238N-H82 / ATCC MYA-4686)</name>
    <name type="common">Bicoloured deceiver</name>
    <name type="synonym">Laccaria laccata var. bicolor</name>
    <dbReference type="NCBI Taxonomy" id="486041"/>
    <lineage>
        <taxon>Eukaryota</taxon>
        <taxon>Fungi</taxon>
        <taxon>Dikarya</taxon>
        <taxon>Basidiomycota</taxon>
        <taxon>Agaricomycotina</taxon>
        <taxon>Agaricomycetes</taxon>
        <taxon>Agaricomycetidae</taxon>
        <taxon>Agaricales</taxon>
        <taxon>Agaricineae</taxon>
        <taxon>Hydnangiaceae</taxon>
        <taxon>Laccaria</taxon>
    </lineage>
</organism>
<dbReference type="GeneID" id="6071667"/>
<sequence>MTGSNQTDQEVKFTDSLHVEWAKGRAHMMRWKEEFLLVQEEMRHVIEYLNWRAAWWYEWSSLRTHADATVSSGISGYTNKQAAICSWIAEQCAQYWLPRLGSKGITPSWASHFLTVLNLPLVVPPSSNVDNEAEVDLEVAEEDEMYLDDDGDEDFDSDD</sequence>
<gene>
    <name evidence="2" type="ORF">LACBIDRAFT_308392</name>
</gene>
<dbReference type="HOGENOM" id="CLU_140480_0_0_1"/>